<comment type="cofactor">
    <cofactor evidence="1">
        <name>Ca(2+)</name>
        <dbReference type="ChEBI" id="CHEBI:29108"/>
    </cofactor>
</comment>
<dbReference type="Pfam" id="PF00884">
    <property type="entry name" value="Sulfatase"/>
    <property type="match status" value="1"/>
</dbReference>
<evidence type="ECO:0000256" key="3">
    <source>
        <dbReference type="ARBA" id="ARBA00022723"/>
    </source>
</evidence>
<reference evidence="10" key="1">
    <citation type="submission" date="2021-11" db="EMBL/GenBank/DDBJ databases">
        <title>Genome sequence.</title>
        <authorList>
            <person name="Sun Q."/>
        </authorList>
    </citation>
    <scope>NUCLEOTIDE SEQUENCE</scope>
    <source>
        <strain evidence="10">JC732</strain>
    </source>
</reference>
<evidence type="ECO:0000256" key="6">
    <source>
        <dbReference type="ARBA" id="ARBA00022837"/>
    </source>
</evidence>
<organism evidence="10 11">
    <name type="scientific">Blastopirellula sediminis</name>
    <dbReference type="NCBI Taxonomy" id="2894196"/>
    <lineage>
        <taxon>Bacteria</taxon>
        <taxon>Pseudomonadati</taxon>
        <taxon>Planctomycetota</taxon>
        <taxon>Planctomycetia</taxon>
        <taxon>Pirellulales</taxon>
        <taxon>Pirellulaceae</taxon>
        <taxon>Blastopirellula</taxon>
    </lineage>
</organism>
<feature type="signal peptide" evidence="7">
    <location>
        <begin position="1"/>
        <end position="20"/>
    </location>
</feature>
<dbReference type="InterPro" id="IPR024607">
    <property type="entry name" value="Sulfatase_CS"/>
</dbReference>
<dbReference type="Pfam" id="PF01261">
    <property type="entry name" value="AP_endonuc_2"/>
    <property type="match status" value="1"/>
</dbReference>
<dbReference type="EMBL" id="JAJKFT010000004">
    <property type="protein sequence ID" value="MCC9628132.1"/>
    <property type="molecule type" value="Genomic_DNA"/>
</dbReference>
<dbReference type="GO" id="GO:0005737">
    <property type="term" value="C:cytoplasm"/>
    <property type="evidence" value="ECO:0007669"/>
    <property type="project" value="TreeGrafter"/>
</dbReference>
<comment type="caution">
    <text evidence="10">The sequence shown here is derived from an EMBL/GenBank/DDBJ whole genome shotgun (WGS) entry which is preliminary data.</text>
</comment>
<dbReference type="InterPro" id="IPR017850">
    <property type="entry name" value="Alkaline_phosphatase_core_sf"/>
</dbReference>
<feature type="domain" description="Sulfatase N-terminal" evidence="8">
    <location>
        <begin position="281"/>
        <end position="627"/>
    </location>
</feature>
<keyword evidence="6" id="KW-0106">Calcium</keyword>
<dbReference type="Gene3D" id="3.20.20.150">
    <property type="entry name" value="Divalent-metal-dependent TIM barrel enzymes"/>
    <property type="match status" value="1"/>
</dbReference>
<protein>
    <submittedName>
        <fullName evidence="10">Sulfatase-like hydrolase/transferase</fullName>
    </submittedName>
</protein>
<dbReference type="SUPFAM" id="SSF51658">
    <property type="entry name" value="Xylose isomerase-like"/>
    <property type="match status" value="1"/>
</dbReference>
<dbReference type="Proteomes" id="UP001139103">
    <property type="component" value="Unassembled WGS sequence"/>
</dbReference>
<evidence type="ECO:0000313" key="10">
    <source>
        <dbReference type="EMBL" id="MCC9628132.1"/>
    </source>
</evidence>
<evidence type="ECO:0000256" key="4">
    <source>
        <dbReference type="ARBA" id="ARBA00022729"/>
    </source>
</evidence>
<proteinExistence type="inferred from homology"/>
<comment type="similarity">
    <text evidence="2">Belongs to the sulfatase family.</text>
</comment>
<evidence type="ECO:0000259" key="9">
    <source>
        <dbReference type="Pfam" id="PF01261"/>
    </source>
</evidence>
<dbReference type="PROSITE" id="PS00149">
    <property type="entry name" value="SULFATASE_2"/>
    <property type="match status" value="1"/>
</dbReference>
<evidence type="ECO:0000256" key="2">
    <source>
        <dbReference type="ARBA" id="ARBA00008779"/>
    </source>
</evidence>
<dbReference type="InterPro" id="IPR035874">
    <property type="entry name" value="IDS"/>
</dbReference>
<evidence type="ECO:0000256" key="5">
    <source>
        <dbReference type="ARBA" id="ARBA00022801"/>
    </source>
</evidence>
<dbReference type="CDD" id="cd16030">
    <property type="entry name" value="iduronate-2-sulfatase"/>
    <property type="match status" value="1"/>
</dbReference>
<keyword evidence="5 10" id="KW-0378">Hydrolase</keyword>
<dbReference type="PANTHER" id="PTHR45953:SF1">
    <property type="entry name" value="IDURONATE 2-SULFATASE"/>
    <property type="match status" value="1"/>
</dbReference>
<dbReference type="GO" id="GO:0004423">
    <property type="term" value="F:iduronate-2-sulfatase activity"/>
    <property type="evidence" value="ECO:0007669"/>
    <property type="project" value="InterPro"/>
</dbReference>
<evidence type="ECO:0000256" key="7">
    <source>
        <dbReference type="SAM" id="SignalP"/>
    </source>
</evidence>
<dbReference type="Gene3D" id="3.40.720.10">
    <property type="entry name" value="Alkaline Phosphatase, subunit A"/>
    <property type="match status" value="1"/>
</dbReference>
<feature type="chain" id="PRO_5040864569" evidence="7">
    <location>
        <begin position="21"/>
        <end position="737"/>
    </location>
</feature>
<keyword evidence="3" id="KW-0479">Metal-binding</keyword>
<dbReference type="PANTHER" id="PTHR45953">
    <property type="entry name" value="IDURONATE 2-SULFATASE"/>
    <property type="match status" value="1"/>
</dbReference>
<feature type="domain" description="Xylose isomerase-like TIM barrel" evidence="9">
    <location>
        <begin position="117"/>
        <end position="254"/>
    </location>
</feature>
<dbReference type="InterPro" id="IPR000917">
    <property type="entry name" value="Sulfatase_N"/>
</dbReference>
<evidence type="ECO:0000259" key="8">
    <source>
        <dbReference type="Pfam" id="PF00884"/>
    </source>
</evidence>
<dbReference type="GO" id="GO:0046872">
    <property type="term" value="F:metal ion binding"/>
    <property type="evidence" value="ECO:0007669"/>
    <property type="project" value="UniProtKB-KW"/>
</dbReference>
<evidence type="ECO:0000256" key="1">
    <source>
        <dbReference type="ARBA" id="ARBA00001913"/>
    </source>
</evidence>
<accession>A0A9X1MLK3</accession>
<gene>
    <name evidence="10" type="ORF">LOC68_06970</name>
</gene>
<dbReference type="InterPro" id="IPR036237">
    <property type="entry name" value="Xyl_isomerase-like_sf"/>
</dbReference>
<name>A0A9X1MLK3_9BACT</name>
<keyword evidence="4 7" id="KW-0732">Signal</keyword>
<dbReference type="AlphaFoldDB" id="A0A9X1MLK3"/>
<dbReference type="SUPFAM" id="SSF53649">
    <property type="entry name" value="Alkaline phosphatase-like"/>
    <property type="match status" value="1"/>
</dbReference>
<keyword evidence="11" id="KW-1185">Reference proteome</keyword>
<dbReference type="RefSeq" id="WP_230217118.1">
    <property type="nucleotide sequence ID" value="NZ_JAJKFT010000004.1"/>
</dbReference>
<dbReference type="InterPro" id="IPR013022">
    <property type="entry name" value="Xyl_isomerase-like_TIM-brl"/>
</dbReference>
<evidence type="ECO:0000313" key="11">
    <source>
        <dbReference type="Proteomes" id="UP001139103"/>
    </source>
</evidence>
<sequence length="737" mass="82555">MLRIATSLVLLLLTAAIAQAAEPAPFHPKFYAFENGLGFENEPETLKRLGYDGVSQVSATGEKLAEQIAVYDKVGLKVLSVYLNVDNGPIAAEAVRPLADRGALIELTVRKLTPESIAAVRATAEMASKLNIRVALYPHHGNDIATIPQALDLIKEVNHPNLGVMFNLCHFLKNEDPKDLANVLHQAAPHLFAVSTAGAKRDGTNWHELIQPLDQGDFPQKRLFLKLKNLRFDGPVSLQCYGVPGDKQKNLQRSIIAWRKTLADVSRSEVQAIPDSSAKRPNVLFIAVDDFRVQLGCYGDPVVQTPNIDRLASRSMLFERAYCQQALCNPSRTSIMTGRYPDSLGVWDLPTHFREIEPNLVTLPEHFKRQGYFTRDIGKIYHNYRQKIDNDPQSWLTPSMYDIGAHSQDWYVAGKPFELHKVPKGPSFQRVDVPDEAYLDGRIAAEAVKELKRQADLQQPFFLAVGFWKPHLPFNAPKKYWDQYDPEVIASHLPPQPIGDAPEIARHDNRELRGYTDLPKQGEIPADANLRLHHGYYAAISFVDAQIGKVLDALEAAGLADNTIVVLWSDHGFQLGEHHLWCKTTNFDLDAHVPLLIADPRSKSPQQRTTSLVELVDLYPTLVDLAGLPPVDKLDGQSLRPILQDPSAAIRQSALTQHPRPAYYQGKPKVMGYSIRTDQYRYTEWRDFESGEVEAVELYDHQNDPGEIRNLAGEESHQKGIAELAKSLAMRISHTKP</sequence>